<feature type="domain" description="Lipase" evidence="6">
    <location>
        <begin position="46"/>
        <end position="357"/>
    </location>
</feature>
<keyword evidence="5" id="KW-0472">Membrane</keyword>
<dbReference type="InterPro" id="IPR000734">
    <property type="entry name" value="TAG_lipase"/>
</dbReference>
<dbReference type="PANTHER" id="PTHR11610">
    <property type="entry name" value="LIPASE"/>
    <property type="match status" value="1"/>
</dbReference>
<dbReference type="InterPro" id="IPR033906">
    <property type="entry name" value="Lipase_N"/>
</dbReference>
<accession>A0AAV2Q5Y5</accession>
<evidence type="ECO:0000256" key="1">
    <source>
        <dbReference type="ARBA" id="ARBA00004613"/>
    </source>
</evidence>
<evidence type="ECO:0000256" key="4">
    <source>
        <dbReference type="RuleBase" id="RU004262"/>
    </source>
</evidence>
<dbReference type="GO" id="GO:0016042">
    <property type="term" value="P:lipid catabolic process"/>
    <property type="evidence" value="ECO:0007669"/>
    <property type="project" value="TreeGrafter"/>
</dbReference>
<dbReference type="InterPro" id="IPR029058">
    <property type="entry name" value="AB_hydrolase_fold"/>
</dbReference>
<comment type="caution">
    <text evidence="7">The sequence shown here is derived from an EMBL/GenBank/DDBJ whole genome shotgun (WGS) entry which is preliminary data.</text>
</comment>
<evidence type="ECO:0000313" key="8">
    <source>
        <dbReference type="Proteomes" id="UP001497623"/>
    </source>
</evidence>
<protein>
    <recommendedName>
        <fullName evidence="6">Lipase domain-containing protein</fullName>
    </recommendedName>
</protein>
<comment type="similarity">
    <text evidence="2 4">Belongs to the AB hydrolase superfamily. Lipase family.</text>
</comment>
<keyword evidence="5" id="KW-0812">Transmembrane</keyword>
<comment type="subcellular location">
    <subcellularLocation>
        <location evidence="1">Secreted</location>
    </subcellularLocation>
</comment>
<dbReference type="CDD" id="cd00707">
    <property type="entry name" value="Pancreat_lipase_like"/>
    <property type="match status" value="1"/>
</dbReference>
<dbReference type="Proteomes" id="UP001497623">
    <property type="component" value="Unassembled WGS sequence"/>
</dbReference>
<organism evidence="7 8">
    <name type="scientific">Meganyctiphanes norvegica</name>
    <name type="common">Northern krill</name>
    <name type="synonym">Thysanopoda norvegica</name>
    <dbReference type="NCBI Taxonomy" id="48144"/>
    <lineage>
        <taxon>Eukaryota</taxon>
        <taxon>Metazoa</taxon>
        <taxon>Ecdysozoa</taxon>
        <taxon>Arthropoda</taxon>
        <taxon>Crustacea</taxon>
        <taxon>Multicrustacea</taxon>
        <taxon>Malacostraca</taxon>
        <taxon>Eumalacostraca</taxon>
        <taxon>Eucarida</taxon>
        <taxon>Euphausiacea</taxon>
        <taxon>Euphausiidae</taxon>
        <taxon>Meganyctiphanes</taxon>
    </lineage>
</organism>
<evidence type="ECO:0000259" key="6">
    <source>
        <dbReference type="Pfam" id="PF00151"/>
    </source>
</evidence>
<keyword evidence="5" id="KW-1133">Transmembrane helix</keyword>
<sequence length="362" mass="39995">AYPIEEYSFDNIVHLAAAAAAHLLSSMATAAIQIIAAGYVLFLAMVTSAEHLEETPLIGNLSQVRYLLWTRENPDSFFRLLPFELENLEESPFVPERFTFLMFHGFNDNGETGWLIHSKNEFLSQFDANVISVDWSKLDPAPFYLNAVDNMYRVANLSASFIDWLNARPGFSPDRVHIIGHSLGAQAAGLTGKHIQYGTIGRITGLDPAGPAFYNKTAEHRIDSSDAAFVDIIHTNSGSIVLGCAGLFEKLGHLDFYVNGGHHQPGCEQNDNWFNDIEDVISGCSHARAWEFWLESLTAFRPDPVFAARPCSSIEAYHDGLCQNCGAEGCIDMGLYVQVPDRIAPIYVLETNKASPYALGDQ</sequence>
<dbReference type="Pfam" id="PF00151">
    <property type="entry name" value="Lipase"/>
    <property type="match status" value="1"/>
</dbReference>
<evidence type="ECO:0000256" key="5">
    <source>
        <dbReference type="SAM" id="Phobius"/>
    </source>
</evidence>
<dbReference type="PRINTS" id="PR00821">
    <property type="entry name" value="TAGLIPASE"/>
</dbReference>
<dbReference type="InterPro" id="IPR013818">
    <property type="entry name" value="Lipase"/>
</dbReference>
<evidence type="ECO:0000313" key="7">
    <source>
        <dbReference type="EMBL" id="CAL4072855.1"/>
    </source>
</evidence>
<name>A0AAV2Q5Y5_MEGNR</name>
<dbReference type="SUPFAM" id="SSF53474">
    <property type="entry name" value="alpha/beta-Hydrolases"/>
    <property type="match status" value="1"/>
</dbReference>
<dbReference type="GO" id="GO:0016298">
    <property type="term" value="F:lipase activity"/>
    <property type="evidence" value="ECO:0007669"/>
    <property type="project" value="InterPro"/>
</dbReference>
<feature type="transmembrane region" description="Helical" evidence="5">
    <location>
        <begin position="12"/>
        <end position="42"/>
    </location>
</feature>
<evidence type="ECO:0000256" key="2">
    <source>
        <dbReference type="ARBA" id="ARBA00010701"/>
    </source>
</evidence>
<proteinExistence type="inferred from homology"/>
<keyword evidence="3" id="KW-0964">Secreted</keyword>
<feature type="non-terminal residue" evidence="7">
    <location>
        <position position="1"/>
    </location>
</feature>
<evidence type="ECO:0000256" key="3">
    <source>
        <dbReference type="ARBA" id="ARBA00022525"/>
    </source>
</evidence>
<keyword evidence="8" id="KW-1185">Reference proteome</keyword>
<reference evidence="7 8" key="1">
    <citation type="submission" date="2024-05" db="EMBL/GenBank/DDBJ databases">
        <authorList>
            <person name="Wallberg A."/>
        </authorList>
    </citation>
    <scope>NUCLEOTIDE SEQUENCE [LARGE SCALE GENOMIC DNA]</scope>
</reference>
<gene>
    <name evidence="7" type="ORF">MNOR_LOCUS8945</name>
</gene>
<dbReference type="GO" id="GO:0005615">
    <property type="term" value="C:extracellular space"/>
    <property type="evidence" value="ECO:0007669"/>
    <property type="project" value="TreeGrafter"/>
</dbReference>
<dbReference type="Gene3D" id="3.40.50.1820">
    <property type="entry name" value="alpha/beta hydrolase"/>
    <property type="match status" value="1"/>
</dbReference>
<dbReference type="AlphaFoldDB" id="A0AAV2Q5Y5"/>
<dbReference type="EMBL" id="CAXKWB010004232">
    <property type="protein sequence ID" value="CAL4072855.1"/>
    <property type="molecule type" value="Genomic_DNA"/>
</dbReference>